<evidence type="ECO:0000313" key="7">
    <source>
        <dbReference type="EMBL" id="KAF0689364.1"/>
    </source>
</evidence>
<sequence length="269" mass="31423">MFKAKHREGIPFLLKKATVPKHPSECSMGDSLDARQSQLVNECGIRTRARKELHLAIGYYTLYIMTVYCPITKRWWLVNKRYSHYAKMRSKLKKLHSKCDAQPELKGTSFVRSFQALLSLPFPKKRYVDDNQKTIEERTLRFKALLSRMMHFHAECFYFAQHWNDRGRVLPRVFIQVYELLQSFLEISPDVAHELEMYQAHLKTDEGNEDEATDESCAICMDDFDESEGGVIRLSCSHVYHRDCVMDWIMEKKACPICRANVASGTIVR</sequence>
<evidence type="ECO:0000256" key="1">
    <source>
        <dbReference type="ARBA" id="ARBA00022723"/>
    </source>
</evidence>
<dbReference type="Pfam" id="PF13639">
    <property type="entry name" value="zf-RING_2"/>
    <property type="match status" value="1"/>
</dbReference>
<dbReference type="AlphaFoldDB" id="A0A485LCU0"/>
<dbReference type="CDD" id="cd06093">
    <property type="entry name" value="PX_domain"/>
    <property type="match status" value="1"/>
</dbReference>
<dbReference type="InterPro" id="IPR001841">
    <property type="entry name" value="Znf_RING"/>
</dbReference>
<dbReference type="GO" id="GO:0008270">
    <property type="term" value="F:zinc ion binding"/>
    <property type="evidence" value="ECO:0007669"/>
    <property type="project" value="UniProtKB-KW"/>
</dbReference>
<dbReference type="InterPro" id="IPR036871">
    <property type="entry name" value="PX_dom_sf"/>
</dbReference>
<dbReference type="SMART" id="SM00744">
    <property type="entry name" value="RINGv"/>
    <property type="match status" value="1"/>
</dbReference>
<evidence type="ECO:0000313" key="8">
    <source>
        <dbReference type="EMBL" id="VFT95912.1"/>
    </source>
</evidence>
<keyword evidence="3" id="KW-0862">Zinc</keyword>
<reference evidence="7" key="2">
    <citation type="submission" date="2019-06" db="EMBL/GenBank/DDBJ databases">
        <title>Genomics analysis of Aphanomyces spp. identifies a new class of oomycete effector associated with host adaptation.</title>
        <authorList>
            <person name="Gaulin E."/>
        </authorList>
    </citation>
    <scope>NUCLEOTIDE SEQUENCE</scope>
    <source>
        <strain evidence="7">CBS 578.67</strain>
    </source>
</reference>
<feature type="domain" description="PX" evidence="6">
    <location>
        <begin position="41"/>
        <end position="191"/>
    </location>
</feature>
<keyword evidence="2 4" id="KW-0863">Zinc-finger</keyword>
<dbReference type="Proteomes" id="UP000332933">
    <property type="component" value="Unassembled WGS sequence"/>
</dbReference>
<reference evidence="8 9" key="1">
    <citation type="submission" date="2019-03" db="EMBL/GenBank/DDBJ databases">
        <authorList>
            <person name="Gaulin E."/>
            <person name="Dumas B."/>
        </authorList>
    </citation>
    <scope>NUCLEOTIDE SEQUENCE [LARGE SCALE GENOMIC DNA]</scope>
    <source>
        <strain evidence="8">CBS 568.67</strain>
    </source>
</reference>
<organism evidence="8 9">
    <name type="scientific">Aphanomyces stellatus</name>
    <dbReference type="NCBI Taxonomy" id="120398"/>
    <lineage>
        <taxon>Eukaryota</taxon>
        <taxon>Sar</taxon>
        <taxon>Stramenopiles</taxon>
        <taxon>Oomycota</taxon>
        <taxon>Saprolegniomycetes</taxon>
        <taxon>Saprolegniales</taxon>
        <taxon>Verrucalvaceae</taxon>
        <taxon>Aphanomyces</taxon>
    </lineage>
</organism>
<gene>
    <name evidence="8" type="primary">Aste57867_19190</name>
    <name evidence="7" type="ORF">As57867_019126</name>
    <name evidence="8" type="ORF">ASTE57867_19190</name>
</gene>
<dbReference type="InterPro" id="IPR011016">
    <property type="entry name" value="Znf_RING-CH"/>
</dbReference>
<protein>
    <submittedName>
        <fullName evidence="8">Aste57867_19190 protein</fullName>
    </submittedName>
</protein>
<dbReference type="PANTHER" id="PTHR45931:SF16">
    <property type="entry name" value="RING_U-BOX SUPERFAMILY PROTEIN"/>
    <property type="match status" value="1"/>
</dbReference>
<dbReference type="InterPro" id="IPR001683">
    <property type="entry name" value="PX_dom"/>
</dbReference>
<feature type="domain" description="RING-type" evidence="5">
    <location>
        <begin position="217"/>
        <end position="259"/>
    </location>
</feature>
<dbReference type="SUPFAM" id="SSF57850">
    <property type="entry name" value="RING/U-box"/>
    <property type="match status" value="1"/>
</dbReference>
<evidence type="ECO:0000256" key="4">
    <source>
        <dbReference type="PROSITE-ProRule" id="PRU00175"/>
    </source>
</evidence>
<dbReference type="GO" id="GO:0006511">
    <property type="term" value="P:ubiquitin-dependent protein catabolic process"/>
    <property type="evidence" value="ECO:0007669"/>
    <property type="project" value="TreeGrafter"/>
</dbReference>
<dbReference type="SUPFAM" id="SSF64268">
    <property type="entry name" value="PX domain"/>
    <property type="match status" value="1"/>
</dbReference>
<dbReference type="Gene3D" id="3.30.1520.10">
    <property type="entry name" value="Phox-like domain"/>
    <property type="match status" value="1"/>
</dbReference>
<dbReference type="EMBL" id="VJMH01006459">
    <property type="protein sequence ID" value="KAF0689364.1"/>
    <property type="molecule type" value="Genomic_DNA"/>
</dbReference>
<dbReference type="PROSITE" id="PS50195">
    <property type="entry name" value="PX"/>
    <property type="match status" value="1"/>
</dbReference>
<dbReference type="PANTHER" id="PTHR45931">
    <property type="entry name" value="SI:CH211-59O9.10"/>
    <property type="match status" value="1"/>
</dbReference>
<evidence type="ECO:0000313" key="9">
    <source>
        <dbReference type="Proteomes" id="UP000332933"/>
    </source>
</evidence>
<dbReference type="OrthoDB" id="8062037at2759"/>
<dbReference type="InterPro" id="IPR013083">
    <property type="entry name" value="Znf_RING/FYVE/PHD"/>
</dbReference>
<dbReference type="InterPro" id="IPR051834">
    <property type="entry name" value="RING_finger_E3_ligase"/>
</dbReference>
<evidence type="ECO:0000256" key="2">
    <source>
        <dbReference type="ARBA" id="ARBA00022771"/>
    </source>
</evidence>
<keyword evidence="9" id="KW-1185">Reference proteome</keyword>
<proteinExistence type="predicted"/>
<evidence type="ECO:0000259" key="5">
    <source>
        <dbReference type="PROSITE" id="PS50089"/>
    </source>
</evidence>
<dbReference type="GO" id="GO:0061630">
    <property type="term" value="F:ubiquitin protein ligase activity"/>
    <property type="evidence" value="ECO:0007669"/>
    <property type="project" value="TreeGrafter"/>
</dbReference>
<dbReference type="EMBL" id="CAADRA010006480">
    <property type="protein sequence ID" value="VFT95912.1"/>
    <property type="molecule type" value="Genomic_DNA"/>
</dbReference>
<dbReference type="PROSITE" id="PS50089">
    <property type="entry name" value="ZF_RING_2"/>
    <property type="match status" value="1"/>
</dbReference>
<dbReference type="SMART" id="SM00184">
    <property type="entry name" value="RING"/>
    <property type="match status" value="1"/>
</dbReference>
<evidence type="ECO:0000259" key="6">
    <source>
        <dbReference type="PROSITE" id="PS50195"/>
    </source>
</evidence>
<dbReference type="GO" id="GO:0005634">
    <property type="term" value="C:nucleus"/>
    <property type="evidence" value="ECO:0007669"/>
    <property type="project" value="TreeGrafter"/>
</dbReference>
<dbReference type="GO" id="GO:0035091">
    <property type="term" value="F:phosphatidylinositol binding"/>
    <property type="evidence" value="ECO:0007669"/>
    <property type="project" value="InterPro"/>
</dbReference>
<accession>A0A485LCU0</accession>
<name>A0A485LCU0_9STRA</name>
<evidence type="ECO:0000256" key="3">
    <source>
        <dbReference type="ARBA" id="ARBA00022833"/>
    </source>
</evidence>
<keyword evidence="1" id="KW-0479">Metal-binding</keyword>
<dbReference type="Gene3D" id="3.30.40.10">
    <property type="entry name" value="Zinc/RING finger domain, C3HC4 (zinc finger)"/>
    <property type="match status" value="1"/>
</dbReference>